<reference evidence="2 3" key="1">
    <citation type="journal article" date="2020" name="Nature">
        <title>Six reference-quality genomes reveal evolution of bat adaptations.</title>
        <authorList>
            <person name="Jebb D."/>
            <person name="Huang Z."/>
            <person name="Pippel M."/>
            <person name="Hughes G.M."/>
            <person name="Lavrichenko K."/>
            <person name="Devanna P."/>
            <person name="Winkler S."/>
            <person name="Jermiin L.S."/>
            <person name="Skirmuntt E.C."/>
            <person name="Katzourakis A."/>
            <person name="Burkitt-Gray L."/>
            <person name="Ray D.A."/>
            <person name="Sullivan K.A.M."/>
            <person name="Roscito J.G."/>
            <person name="Kirilenko B.M."/>
            <person name="Davalos L.M."/>
            <person name="Corthals A.P."/>
            <person name="Power M.L."/>
            <person name="Jones G."/>
            <person name="Ransome R.D."/>
            <person name="Dechmann D.K.N."/>
            <person name="Locatelli A.G."/>
            <person name="Puechmaille S.J."/>
            <person name="Fedrigo O."/>
            <person name="Jarvis E.D."/>
            <person name="Hiller M."/>
            <person name="Vernes S.C."/>
            <person name="Myers E.W."/>
            <person name="Teeling E.C."/>
        </authorList>
    </citation>
    <scope>NUCLEOTIDE SEQUENCE [LARGE SCALE GENOMIC DNA]</scope>
    <source>
        <strain evidence="2">Bat1K_MPI-CBG_1</strain>
    </source>
</reference>
<feature type="region of interest" description="Disordered" evidence="1">
    <location>
        <begin position="1"/>
        <end position="38"/>
    </location>
</feature>
<evidence type="ECO:0000313" key="2">
    <source>
        <dbReference type="EMBL" id="KAF6099966.1"/>
    </source>
</evidence>
<name>A0A834E1D2_9CHIR</name>
<feature type="compositionally biased region" description="Basic and acidic residues" evidence="1">
    <location>
        <begin position="94"/>
        <end position="105"/>
    </location>
</feature>
<evidence type="ECO:0000256" key="1">
    <source>
        <dbReference type="SAM" id="MobiDB-lite"/>
    </source>
</evidence>
<dbReference type="EMBL" id="JABVXQ010000007">
    <property type="protein sequence ID" value="KAF6099966.1"/>
    <property type="molecule type" value="Genomic_DNA"/>
</dbReference>
<comment type="caution">
    <text evidence="2">The sequence shown here is derived from an EMBL/GenBank/DDBJ whole genome shotgun (WGS) entry which is preliminary data.</text>
</comment>
<evidence type="ECO:0000313" key="3">
    <source>
        <dbReference type="Proteomes" id="UP000664940"/>
    </source>
</evidence>
<protein>
    <submittedName>
        <fullName evidence="2">Uncharacterized protein</fullName>
    </submittedName>
</protein>
<accession>A0A834E1D2</accession>
<dbReference type="Proteomes" id="UP000664940">
    <property type="component" value="Unassembled WGS sequence"/>
</dbReference>
<gene>
    <name evidence="2" type="ORF">HJG60_011682</name>
</gene>
<feature type="compositionally biased region" description="Basic and acidic residues" evidence="1">
    <location>
        <begin position="23"/>
        <end position="38"/>
    </location>
</feature>
<proteinExistence type="predicted"/>
<organism evidence="2 3">
    <name type="scientific">Phyllostomus discolor</name>
    <name type="common">pale spear-nosed bat</name>
    <dbReference type="NCBI Taxonomy" id="89673"/>
    <lineage>
        <taxon>Eukaryota</taxon>
        <taxon>Metazoa</taxon>
        <taxon>Chordata</taxon>
        <taxon>Craniata</taxon>
        <taxon>Vertebrata</taxon>
        <taxon>Euteleostomi</taxon>
        <taxon>Mammalia</taxon>
        <taxon>Eutheria</taxon>
        <taxon>Laurasiatheria</taxon>
        <taxon>Chiroptera</taxon>
        <taxon>Yangochiroptera</taxon>
        <taxon>Phyllostomidae</taxon>
        <taxon>Phyllostominae</taxon>
        <taxon>Phyllostomus</taxon>
    </lineage>
</organism>
<feature type="region of interest" description="Disordered" evidence="1">
    <location>
        <begin position="94"/>
        <end position="139"/>
    </location>
</feature>
<dbReference type="AlphaFoldDB" id="A0A834E1D2"/>
<sequence length="179" mass="19240">MRGDPFHRKHGQQTRSTSPCLTDGRRRDRKGSEKEVSRARGLVLDQEVCPSPSVWVVTGLALGHMRCVGHGAVGYACMCGHLPSCPWYPLKRASPDKATGRRNTKDPPWPARPPQSEVDSPAGPSLGEPALPHLQSVSQHREAGGALLATCKFTRRKGCAEPLEAGVSWSRSTGVAAAD</sequence>